<keyword evidence="2" id="KW-1185">Reference proteome</keyword>
<protein>
    <submittedName>
        <fullName evidence="1">Uncharacterized protein</fullName>
    </submittedName>
</protein>
<reference evidence="1 2" key="1">
    <citation type="journal article" date="2015" name="Genome Announc.">
        <title>Expanding the biotechnology potential of lactobacilli through comparative genomics of 213 strains and associated genera.</title>
        <authorList>
            <person name="Sun Z."/>
            <person name="Harris H.M."/>
            <person name="McCann A."/>
            <person name="Guo C."/>
            <person name="Argimon S."/>
            <person name="Zhang W."/>
            <person name="Yang X."/>
            <person name="Jeffery I.B."/>
            <person name="Cooney J.C."/>
            <person name="Kagawa T.F."/>
            <person name="Liu W."/>
            <person name="Song Y."/>
            <person name="Salvetti E."/>
            <person name="Wrobel A."/>
            <person name="Rasinkangas P."/>
            <person name="Parkhill J."/>
            <person name="Rea M.C."/>
            <person name="O'Sullivan O."/>
            <person name="Ritari J."/>
            <person name="Douillard F.P."/>
            <person name="Paul Ross R."/>
            <person name="Yang R."/>
            <person name="Briner A.E."/>
            <person name="Felis G.E."/>
            <person name="de Vos W.M."/>
            <person name="Barrangou R."/>
            <person name="Klaenhammer T.R."/>
            <person name="Caufield P.W."/>
            <person name="Cui Y."/>
            <person name="Zhang H."/>
            <person name="O'Toole P.W."/>
        </authorList>
    </citation>
    <scope>NUCLEOTIDE SEQUENCE [LARGE SCALE GENOMIC DNA]</scope>
    <source>
        <strain evidence="1 2">DSM 16230</strain>
    </source>
</reference>
<sequence>MGKQKALKLGEVPVLFHDSAAPVTVFIQYAGHNYPVLGYRIIANGLVFNGLALQSS</sequence>
<proteinExistence type="predicted"/>
<dbReference type="EMBL" id="AZFQ01000019">
    <property type="protein sequence ID" value="KRL99859.1"/>
    <property type="molecule type" value="Genomic_DNA"/>
</dbReference>
<dbReference type="Proteomes" id="UP000051166">
    <property type="component" value="Unassembled WGS sequence"/>
</dbReference>
<gene>
    <name evidence="1" type="ORF">FD50_GL002395</name>
</gene>
<evidence type="ECO:0000313" key="2">
    <source>
        <dbReference type="Proteomes" id="UP000051166"/>
    </source>
</evidence>
<dbReference type="PATRIC" id="fig|1423801.4.peg.2452"/>
<organism evidence="1 2">
    <name type="scientific">Liquorilactobacillus satsumensis DSM 16230 = JCM 12392</name>
    <dbReference type="NCBI Taxonomy" id="1423801"/>
    <lineage>
        <taxon>Bacteria</taxon>
        <taxon>Bacillati</taxon>
        <taxon>Bacillota</taxon>
        <taxon>Bacilli</taxon>
        <taxon>Lactobacillales</taxon>
        <taxon>Lactobacillaceae</taxon>
        <taxon>Liquorilactobacillus</taxon>
    </lineage>
</organism>
<comment type="caution">
    <text evidence="1">The sequence shown here is derived from an EMBL/GenBank/DDBJ whole genome shotgun (WGS) entry which is preliminary data.</text>
</comment>
<name>A0A0R1V8B8_9LACO</name>
<dbReference type="AlphaFoldDB" id="A0A0R1V8B8"/>
<evidence type="ECO:0000313" key="1">
    <source>
        <dbReference type="EMBL" id="KRL99859.1"/>
    </source>
</evidence>
<accession>A0A0R1V8B8</accession>